<protein>
    <recommendedName>
        <fullName evidence="3">Trypsin</fullName>
    </recommendedName>
</protein>
<evidence type="ECO:0008006" key="3">
    <source>
        <dbReference type="Google" id="ProtNLM"/>
    </source>
</evidence>
<keyword evidence="2" id="KW-1185">Reference proteome</keyword>
<dbReference type="Proteomes" id="UP000199361">
    <property type="component" value="Unassembled WGS sequence"/>
</dbReference>
<accession>A0A1I0L634</accession>
<dbReference type="Gene3D" id="2.40.10.10">
    <property type="entry name" value="Trypsin-like serine proteases"/>
    <property type="match status" value="2"/>
</dbReference>
<dbReference type="STRING" id="568860.SAMN05421811_112224"/>
<dbReference type="InterPro" id="IPR043504">
    <property type="entry name" value="Peptidase_S1_PA_chymotrypsin"/>
</dbReference>
<dbReference type="SUPFAM" id="SSF50494">
    <property type="entry name" value="Trypsin-like serine proteases"/>
    <property type="match status" value="1"/>
</dbReference>
<organism evidence="1 2">
    <name type="scientific">Nonomuraea wenchangensis</name>
    <dbReference type="NCBI Taxonomy" id="568860"/>
    <lineage>
        <taxon>Bacteria</taxon>
        <taxon>Bacillati</taxon>
        <taxon>Actinomycetota</taxon>
        <taxon>Actinomycetes</taxon>
        <taxon>Streptosporangiales</taxon>
        <taxon>Streptosporangiaceae</taxon>
        <taxon>Nonomuraea</taxon>
    </lineage>
</organism>
<reference evidence="1 2" key="1">
    <citation type="submission" date="2016-10" db="EMBL/GenBank/DDBJ databases">
        <authorList>
            <person name="de Groot N.N."/>
        </authorList>
    </citation>
    <scope>NUCLEOTIDE SEQUENCE [LARGE SCALE GENOMIC DNA]</scope>
    <source>
        <strain evidence="1 2">CGMCC 4.5598</strain>
    </source>
</reference>
<evidence type="ECO:0000313" key="1">
    <source>
        <dbReference type="EMBL" id="SEU35274.1"/>
    </source>
</evidence>
<proteinExistence type="predicted"/>
<dbReference type="AlphaFoldDB" id="A0A1I0L634"/>
<evidence type="ECO:0000313" key="2">
    <source>
        <dbReference type="Proteomes" id="UP000199361"/>
    </source>
</evidence>
<name>A0A1I0L634_9ACTN</name>
<dbReference type="InterPro" id="IPR009003">
    <property type="entry name" value="Peptidase_S1_PA"/>
</dbReference>
<dbReference type="EMBL" id="FOHX01000012">
    <property type="protein sequence ID" value="SEU35274.1"/>
    <property type="molecule type" value="Genomic_DNA"/>
</dbReference>
<gene>
    <name evidence="1" type="ORF">SAMN05421811_112224</name>
</gene>
<sequence length="240" mass="25959">MHCAATAVQSREQNLIMTSARCLVDPRTRKGYKGLVFIPQYHDKTAPQGVYLLKDLFVPPGFLDDTSDPAYDYGFATVYNGAGSHPSGRAVDVGPLGANVPTQGLEWNRRVSNRYHAFGYPRTPTGEPRLFPGSALQWCEGTSGRMSGHEALTIECRIDRMAPGGPVIDAFDQRKGLGYVVGVVSGLLGDTPGERPGGVAFAYFNSLFADIYAKASTHTTGQPDLAAMKPVLYELNLKTD</sequence>